<gene>
    <name evidence="3" type="ORF">MAR_015525</name>
</gene>
<reference evidence="3" key="1">
    <citation type="submission" date="2022-11" db="EMBL/GenBank/DDBJ databases">
        <title>Centuries of genome instability and evolution in soft-shell clam transmissible cancer (bioRxiv).</title>
        <authorList>
            <person name="Hart S.F.M."/>
            <person name="Yonemitsu M.A."/>
            <person name="Giersch R.M."/>
            <person name="Beal B.F."/>
            <person name="Arriagada G."/>
            <person name="Davis B.W."/>
            <person name="Ostrander E.A."/>
            <person name="Goff S.P."/>
            <person name="Metzger M.J."/>
        </authorList>
    </citation>
    <scope>NUCLEOTIDE SEQUENCE</scope>
    <source>
        <strain evidence="3">MELC-2E11</strain>
        <tissue evidence="3">Siphon/mantle</tissue>
    </source>
</reference>
<organism evidence="3 4">
    <name type="scientific">Mya arenaria</name>
    <name type="common">Soft-shell clam</name>
    <dbReference type="NCBI Taxonomy" id="6604"/>
    <lineage>
        <taxon>Eukaryota</taxon>
        <taxon>Metazoa</taxon>
        <taxon>Spiralia</taxon>
        <taxon>Lophotrochozoa</taxon>
        <taxon>Mollusca</taxon>
        <taxon>Bivalvia</taxon>
        <taxon>Autobranchia</taxon>
        <taxon>Heteroconchia</taxon>
        <taxon>Euheterodonta</taxon>
        <taxon>Imparidentia</taxon>
        <taxon>Neoheterodontei</taxon>
        <taxon>Myida</taxon>
        <taxon>Myoidea</taxon>
        <taxon>Myidae</taxon>
        <taxon>Mya</taxon>
    </lineage>
</organism>
<protein>
    <submittedName>
        <fullName evidence="3">Uncharacterized protein</fullName>
    </submittedName>
</protein>
<feature type="compositionally biased region" description="Low complexity" evidence="1">
    <location>
        <begin position="231"/>
        <end position="246"/>
    </location>
</feature>
<keyword evidence="2" id="KW-1133">Transmembrane helix</keyword>
<keyword evidence="2" id="KW-0812">Transmembrane</keyword>
<name>A0ABY7FQS5_MYAAR</name>
<keyword evidence="4" id="KW-1185">Reference proteome</keyword>
<evidence type="ECO:0000256" key="1">
    <source>
        <dbReference type="SAM" id="MobiDB-lite"/>
    </source>
</evidence>
<feature type="transmembrane region" description="Helical" evidence="2">
    <location>
        <begin position="38"/>
        <end position="57"/>
    </location>
</feature>
<proteinExistence type="predicted"/>
<dbReference type="EMBL" id="CP111023">
    <property type="protein sequence ID" value="WAR21551.1"/>
    <property type="molecule type" value="Genomic_DNA"/>
</dbReference>
<evidence type="ECO:0000256" key="2">
    <source>
        <dbReference type="SAM" id="Phobius"/>
    </source>
</evidence>
<accession>A0ABY7FQS5</accession>
<keyword evidence="2" id="KW-0472">Membrane</keyword>
<feature type="region of interest" description="Disordered" evidence="1">
    <location>
        <begin position="228"/>
        <end position="249"/>
    </location>
</feature>
<evidence type="ECO:0000313" key="3">
    <source>
        <dbReference type="EMBL" id="WAR21551.1"/>
    </source>
</evidence>
<evidence type="ECO:0000313" key="4">
    <source>
        <dbReference type="Proteomes" id="UP001164746"/>
    </source>
</evidence>
<feature type="non-terminal residue" evidence="3">
    <location>
        <position position="1"/>
    </location>
</feature>
<dbReference type="Proteomes" id="UP001164746">
    <property type="component" value="Chromosome 12"/>
</dbReference>
<sequence length="277" mass="29449">PVSMVYSDDDDQETWLQTKKVVDQSESRREEKENLEKMMRIVAVVTLIAIFGTKVHCQGMAAMAGMQGMMGSMLPLGMAGGDFSAREFMTLDNAVKAILGPDANPSPALIILAAQQGGMPITATGMLPYMALMQAMAREQNMTIPGVLGTPTKNQVDNYIMEKTMQWVQQRTMYGTMTENPDVIMRLQGSAGGRGGQASMVNLNGGNGGATGNSGSMPGTLASILLARQPSSASSAQSGSSNNQGSGLFDSQNPLINMMAMKAMGMLHFGGEKVEKY</sequence>